<evidence type="ECO:0000313" key="4">
    <source>
        <dbReference type="Proteomes" id="UP001242732"/>
    </source>
</evidence>
<organism evidence="3 4">
    <name type="scientific">Paracidovorax citrulli</name>
    <name type="common">Acidovorax citrulli</name>
    <dbReference type="NCBI Taxonomy" id="80869"/>
    <lineage>
        <taxon>Bacteria</taxon>
        <taxon>Pseudomonadati</taxon>
        <taxon>Pseudomonadota</taxon>
        <taxon>Betaproteobacteria</taxon>
        <taxon>Burkholderiales</taxon>
        <taxon>Comamonadaceae</taxon>
        <taxon>Paracidovorax</taxon>
    </lineage>
</organism>
<gene>
    <name evidence="3" type="ORF">QRO08_08255</name>
</gene>
<reference evidence="3 4" key="1">
    <citation type="submission" date="2023-06" db="EMBL/GenBank/DDBJ databases">
        <authorList>
            <person name="Ham H."/>
            <person name="Park D.S."/>
        </authorList>
    </citation>
    <scope>NUCLEOTIDE SEQUENCE [LARGE SCALE GENOMIC DNA]</scope>
    <source>
        <strain evidence="3 4">KACC 17005</strain>
    </source>
</reference>
<dbReference type="EMBL" id="CP127363">
    <property type="protein sequence ID" value="WIY50545.1"/>
    <property type="molecule type" value="Genomic_DNA"/>
</dbReference>
<dbReference type="GeneID" id="79791887"/>
<dbReference type="Pfam" id="PF13692">
    <property type="entry name" value="Glyco_trans_1_4"/>
    <property type="match status" value="1"/>
</dbReference>
<sequence>MTRPVAVLLSPVWPQPGGSGRALRAWDWMQELAAGHELHVWSPQAPAATDWPPGVHCWAGGADLRPAAPWARRLGWLVPALGARWPALVAHWQVPREQAQALSAMAAAIGDRPVARLVVFRLYLHGVAEWLRARLHVQRAELDLDDWDSAAMGSTAGALWRMGRPLDAMLAWRESLQYRALERRIPAGYRTCWLAAHEDRPAFPAAAVRPNRLPSPSPFPSPAGTGARAPQGLHMLFVGSLDYPPNQEAALLLAGRLAPLLRERLPRPWSLTVAGARPPAWLRLRLEAAGEVRLRADVPDLSPLYAGCTVALLPVMAGGGSKLKTLEALARGLPMVATSQAVRGFPLVAGEQYLPAETPEQFAQAVLRLHADPALRERLGAAGRAWYEAFRETGGAGADAGLHGRAG</sequence>
<dbReference type="PANTHER" id="PTHR12526">
    <property type="entry name" value="GLYCOSYLTRANSFERASE"/>
    <property type="match status" value="1"/>
</dbReference>
<dbReference type="PANTHER" id="PTHR12526:SF510">
    <property type="entry name" value="D-INOSITOL 3-PHOSPHATE GLYCOSYLTRANSFERASE"/>
    <property type="match status" value="1"/>
</dbReference>
<dbReference type="GO" id="GO:0016757">
    <property type="term" value="F:glycosyltransferase activity"/>
    <property type="evidence" value="ECO:0007669"/>
    <property type="project" value="UniProtKB-KW"/>
</dbReference>
<evidence type="ECO:0000256" key="1">
    <source>
        <dbReference type="ARBA" id="ARBA00022676"/>
    </source>
</evidence>
<dbReference type="EC" id="2.4.-.-" evidence="3"/>
<dbReference type="RefSeq" id="WP_011795187.1">
    <property type="nucleotide sequence ID" value="NZ_CP023687.1"/>
</dbReference>
<dbReference type="Gene3D" id="3.40.50.2000">
    <property type="entry name" value="Glycogen Phosphorylase B"/>
    <property type="match status" value="1"/>
</dbReference>
<keyword evidence="1 3" id="KW-0328">Glycosyltransferase</keyword>
<dbReference type="Proteomes" id="UP001242732">
    <property type="component" value="Chromosome"/>
</dbReference>
<accession>A0ABY9AUE7</accession>
<evidence type="ECO:0000256" key="2">
    <source>
        <dbReference type="ARBA" id="ARBA00022679"/>
    </source>
</evidence>
<keyword evidence="4" id="KW-1185">Reference proteome</keyword>
<keyword evidence="2 3" id="KW-0808">Transferase</keyword>
<protein>
    <submittedName>
        <fullName evidence="3">Glycosyltransferase</fullName>
        <ecNumber evidence="3">2.4.-.-</ecNumber>
    </submittedName>
</protein>
<proteinExistence type="predicted"/>
<dbReference type="SUPFAM" id="SSF53756">
    <property type="entry name" value="UDP-Glycosyltransferase/glycogen phosphorylase"/>
    <property type="match status" value="1"/>
</dbReference>
<name>A0ABY9AUE7_PARCI</name>
<evidence type="ECO:0000313" key="3">
    <source>
        <dbReference type="EMBL" id="WIY50545.1"/>
    </source>
</evidence>